<dbReference type="Pfam" id="PF03358">
    <property type="entry name" value="FMN_red"/>
    <property type="match status" value="1"/>
</dbReference>
<feature type="transmembrane region" description="Helical" evidence="4">
    <location>
        <begin position="15"/>
        <end position="34"/>
    </location>
</feature>
<dbReference type="InterPro" id="IPR029039">
    <property type="entry name" value="Flavoprotein-like_sf"/>
</dbReference>
<dbReference type="PANTHER" id="PTHR30543:SF21">
    <property type="entry name" value="NAD(P)H-DEPENDENT FMN REDUCTASE LOT6"/>
    <property type="match status" value="1"/>
</dbReference>
<gene>
    <name evidence="6" type="ORF">CKAN_01785500</name>
</gene>
<dbReference type="GO" id="GO:0003955">
    <property type="term" value="F:NAD(P)H dehydrogenase (quinone) activity"/>
    <property type="evidence" value="ECO:0007669"/>
    <property type="project" value="UniProtKB-EC"/>
</dbReference>
<accession>A0A443PDH1</accession>
<evidence type="ECO:0000256" key="2">
    <source>
        <dbReference type="ARBA" id="ARBA00047678"/>
    </source>
</evidence>
<evidence type="ECO:0000256" key="1">
    <source>
        <dbReference type="ARBA" id="ARBA00012648"/>
    </source>
</evidence>
<evidence type="ECO:0000313" key="6">
    <source>
        <dbReference type="EMBL" id="RWR88815.1"/>
    </source>
</evidence>
<dbReference type="EC" id="1.6.5.2" evidence="1"/>
<feature type="domain" description="NADPH-dependent FMN reductase-like" evidence="5">
    <location>
        <begin position="30"/>
        <end position="93"/>
    </location>
</feature>
<dbReference type="Gene3D" id="3.40.50.360">
    <property type="match status" value="1"/>
</dbReference>
<reference evidence="6 7" key="1">
    <citation type="journal article" date="2019" name="Nat. Plants">
        <title>Stout camphor tree genome fills gaps in understanding of flowering plant genome evolution.</title>
        <authorList>
            <person name="Chaw S.M."/>
            <person name="Liu Y.C."/>
            <person name="Wu Y.W."/>
            <person name="Wang H.Y."/>
            <person name="Lin C.I."/>
            <person name="Wu C.S."/>
            <person name="Ke H.M."/>
            <person name="Chang L.Y."/>
            <person name="Hsu C.Y."/>
            <person name="Yang H.T."/>
            <person name="Sudianto E."/>
            <person name="Hsu M.H."/>
            <person name="Wu K.P."/>
            <person name="Wang L.N."/>
            <person name="Leebens-Mack J.H."/>
            <person name="Tsai I.J."/>
        </authorList>
    </citation>
    <scope>NUCLEOTIDE SEQUENCE [LARGE SCALE GENOMIC DNA]</scope>
    <source>
        <strain evidence="7">cv. Chaw 1501</strain>
        <tissue evidence="6">Young leaves</tissue>
    </source>
</reference>
<organism evidence="6 7">
    <name type="scientific">Cinnamomum micranthum f. kanehirae</name>
    <dbReference type="NCBI Taxonomy" id="337451"/>
    <lineage>
        <taxon>Eukaryota</taxon>
        <taxon>Viridiplantae</taxon>
        <taxon>Streptophyta</taxon>
        <taxon>Embryophyta</taxon>
        <taxon>Tracheophyta</taxon>
        <taxon>Spermatophyta</taxon>
        <taxon>Magnoliopsida</taxon>
        <taxon>Magnoliidae</taxon>
        <taxon>Laurales</taxon>
        <taxon>Lauraceae</taxon>
        <taxon>Cinnamomum</taxon>
    </lineage>
</organism>
<comment type="catalytic activity">
    <reaction evidence="2">
        <text>a quinone + NADH + H(+) = a quinol + NAD(+)</text>
        <dbReference type="Rhea" id="RHEA:46160"/>
        <dbReference type="ChEBI" id="CHEBI:15378"/>
        <dbReference type="ChEBI" id="CHEBI:24646"/>
        <dbReference type="ChEBI" id="CHEBI:57540"/>
        <dbReference type="ChEBI" id="CHEBI:57945"/>
        <dbReference type="ChEBI" id="CHEBI:132124"/>
        <dbReference type="EC" id="1.6.5.2"/>
    </reaction>
</comment>
<evidence type="ECO:0000259" key="5">
    <source>
        <dbReference type="Pfam" id="PF03358"/>
    </source>
</evidence>
<dbReference type="GO" id="GO:0005829">
    <property type="term" value="C:cytosol"/>
    <property type="evidence" value="ECO:0007669"/>
    <property type="project" value="TreeGrafter"/>
</dbReference>
<keyword evidence="4" id="KW-0472">Membrane</keyword>
<proteinExistence type="predicted"/>
<name>A0A443PDH1_9MAGN</name>
<dbReference type="EMBL" id="QPKB01000007">
    <property type="protein sequence ID" value="RWR88815.1"/>
    <property type="molecule type" value="Genomic_DNA"/>
</dbReference>
<keyword evidence="4" id="KW-0812">Transmembrane</keyword>
<evidence type="ECO:0000313" key="7">
    <source>
        <dbReference type="Proteomes" id="UP000283530"/>
    </source>
</evidence>
<dbReference type="InterPro" id="IPR050712">
    <property type="entry name" value="NAD(P)H-dep_reductase"/>
</dbReference>
<dbReference type="InterPro" id="IPR005025">
    <property type="entry name" value="FMN_Rdtase-like_dom"/>
</dbReference>
<dbReference type="PANTHER" id="PTHR30543">
    <property type="entry name" value="CHROMATE REDUCTASE"/>
    <property type="match status" value="1"/>
</dbReference>
<dbReference type="AlphaFoldDB" id="A0A443PDH1"/>
<comment type="caution">
    <text evidence="6">The sequence shown here is derived from an EMBL/GenBank/DDBJ whole genome shotgun (WGS) entry which is preliminary data.</text>
</comment>
<sequence length="157" mass="17939">MDNWWKEEEEDDDGYGLQIDIFPGLFLFFFFYAISTPLKNGIDRSSRPPNVWAGKLAAIISTGGGFGGGGSLYHLQQIVVFFDLHFINRPELCIIEFKPPQKFDSDGNLIHNESNEKLEQDLLSLQAFTHRLKGKSRNCGDWIEHCLFWGIPKSTQL</sequence>
<dbReference type="OrthoDB" id="68575at2759"/>
<dbReference type="STRING" id="337451.A0A443PDH1"/>
<keyword evidence="7" id="KW-1185">Reference proteome</keyword>
<evidence type="ECO:0000256" key="3">
    <source>
        <dbReference type="ARBA" id="ARBA00048983"/>
    </source>
</evidence>
<protein>
    <recommendedName>
        <fullName evidence="1">NAD(P)H dehydrogenase (quinone)</fullName>
        <ecNumber evidence="1">1.6.5.2</ecNumber>
    </recommendedName>
</protein>
<comment type="catalytic activity">
    <reaction evidence="3">
        <text>a quinone + NADPH + H(+) = a quinol + NADP(+)</text>
        <dbReference type="Rhea" id="RHEA:46164"/>
        <dbReference type="ChEBI" id="CHEBI:15378"/>
        <dbReference type="ChEBI" id="CHEBI:24646"/>
        <dbReference type="ChEBI" id="CHEBI:57783"/>
        <dbReference type="ChEBI" id="CHEBI:58349"/>
        <dbReference type="ChEBI" id="CHEBI:132124"/>
        <dbReference type="EC" id="1.6.5.2"/>
    </reaction>
</comment>
<dbReference type="SUPFAM" id="SSF52218">
    <property type="entry name" value="Flavoproteins"/>
    <property type="match status" value="1"/>
</dbReference>
<dbReference type="GO" id="GO:0010181">
    <property type="term" value="F:FMN binding"/>
    <property type="evidence" value="ECO:0007669"/>
    <property type="project" value="TreeGrafter"/>
</dbReference>
<evidence type="ECO:0000256" key="4">
    <source>
        <dbReference type="SAM" id="Phobius"/>
    </source>
</evidence>
<keyword evidence="4" id="KW-1133">Transmembrane helix</keyword>
<dbReference type="Proteomes" id="UP000283530">
    <property type="component" value="Unassembled WGS sequence"/>
</dbReference>